<evidence type="ECO:0000256" key="6">
    <source>
        <dbReference type="SAM" id="Phobius"/>
    </source>
</evidence>
<keyword evidence="4 7" id="KW-0732">Signal</keyword>
<evidence type="ECO:0000256" key="1">
    <source>
        <dbReference type="ARBA" id="ARBA00004168"/>
    </source>
</evidence>
<organism evidence="9 10">
    <name type="scientific">Rossellomorea marisflavi</name>
    <dbReference type="NCBI Taxonomy" id="189381"/>
    <lineage>
        <taxon>Bacteria</taxon>
        <taxon>Bacillati</taxon>
        <taxon>Bacillota</taxon>
        <taxon>Bacilli</taxon>
        <taxon>Bacillales</taxon>
        <taxon>Bacillaceae</taxon>
        <taxon>Rossellomorea</taxon>
    </lineage>
</organism>
<keyword evidence="2" id="KW-0134">Cell wall</keyword>
<accession>A0A161RHP2</accession>
<keyword evidence="5" id="KW-0572">Peptidoglycan-anchor</keyword>
<keyword evidence="6" id="KW-1133">Transmembrane helix</keyword>
<evidence type="ECO:0000256" key="4">
    <source>
        <dbReference type="ARBA" id="ARBA00022729"/>
    </source>
</evidence>
<evidence type="ECO:0000256" key="2">
    <source>
        <dbReference type="ARBA" id="ARBA00022512"/>
    </source>
</evidence>
<dbReference type="NCBIfam" id="TIGR01167">
    <property type="entry name" value="LPXTG_anchor"/>
    <property type="match status" value="1"/>
</dbReference>
<reference evidence="10" key="1">
    <citation type="submission" date="2016-01" db="EMBL/GenBank/DDBJ databases">
        <title>Whole genome sequencing of Bhargavaea cecembensis T14.</title>
        <authorList>
            <person name="Hong K.W."/>
        </authorList>
    </citation>
    <scope>NUCLEOTIDE SEQUENCE [LARGE SCALE GENOMIC DNA]</scope>
    <source>
        <strain evidence="10">M19</strain>
    </source>
</reference>
<evidence type="ECO:0000256" key="3">
    <source>
        <dbReference type="ARBA" id="ARBA00022525"/>
    </source>
</evidence>
<name>A0A161RHP2_9BACI</name>
<dbReference type="RefSeq" id="WP_063191957.1">
    <property type="nucleotide sequence ID" value="NZ_LQQY01000045.1"/>
</dbReference>
<gene>
    <name evidence="9" type="ORF">AV649_09035</name>
</gene>
<dbReference type="InterPro" id="IPR019931">
    <property type="entry name" value="LPXTG_anchor"/>
</dbReference>
<feature type="transmembrane region" description="Helical" evidence="6">
    <location>
        <begin position="187"/>
        <end position="211"/>
    </location>
</feature>
<keyword evidence="6" id="KW-0472">Membrane</keyword>
<dbReference type="Proteomes" id="UP000076510">
    <property type="component" value="Unassembled WGS sequence"/>
</dbReference>
<comment type="caution">
    <text evidence="9">The sequence shown here is derived from an EMBL/GenBank/DDBJ whole genome shotgun (WGS) entry which is preliminary data.</text>
</comment>
<evidence type="ECO:0000313" key="10">
    <source>
        <dbReference type="Proteomes" id="UP000076510"/>
    </source>
</evidence>
<evidence type="ECO:0000259" key="8">
    <source>
        <dbReference type="Pfam" id="PF00746"/>
    </source>
</evidence>
<feature type="chain" id="PRO_5007825719" description="Gram-positive cocci surface proteins LPxTG domain-containing protein" evidence="7">
    <location>
        <begin position="26"/>
        <end position="219"/>
    </location>
</feature>
<evidence type="ECO:0000313" key="9">
    <source>
        <dbReference type="EMBL" id="KZE43975.1"/>
    </source>
</evidence>
<sequence>MKHRLLSFILFPLLFGFFHLSTAHGEGPGISIEPGGPYLFNIENAKPGDWVERSLTVRNNGDEDITYTLAVVNLSETDVLYNELDLTMLRGKTTLFDGKLKDASSFKARELAQGSADELIFIVKMPYELGNEFQGTAARFEIQVQASSFLSPDTGLKDVEGTNGGKAVSTGGGPSPTGFLPNTGTDLYRWLLIGGLLMATGIIILACNVLMKRKSESTW</sequence>
<dbReference type="AlphaFoldDB" id="A0A161RHP2"/>
<dbReference type="Pfam" id="PF00746">
    <property type="entry name" value="Gram_pos_anchor"/>
    <property type="match status" value="1"/>
</dbReference>
<dbReference type="EMBL" id="LQQY01000045">
    <property type="protein sequence ID" value="KZE43975.1"/>
    <property type="molecule type" value="Genomic_DNA"/>
</dbReference>
<keyword evidence="3" id="KW-0964">Secreted</keyword>
<protein>
    <recommendedName>
        <fullName evidence="8">Gram-positive cocci surface proteins LPxTG domain-containing protein</fullName>
    </recommendedName>
</protein>
<feature type="signal peptide" evidence="7">
    <location>
        <begin position="1"/>
        <end position="25"/>
    </location>
</feature>
<proteinExistence type="predicted"/>
<comment type="subcellular location">
    <subcellularLocation>
        <location evidence="1">Secreted</location>
        <location evidence="1">Cell wall</location>
        <topology evidence="1">Peptidoglycan-anchor</topology>
    </subcellularLocation>
</comment>
<evidence type="ECO:0000256" key="7">
    <source>
        <dbReference type="SAM" id="SignalP"/>
    </source>
</evidence>
<keyword evidence="6" id="KW-0812">Transmembrane</keyword>
<feature type="domain" description="Gram-positive cocci surface proteins LPxTG" evidence="8">
    <location>
        <begin position="180"/>
        <end position="215"/>
    </location>
</feature>
<evidence type="ECO:0000256" key="5">
    <source>
        <dbReference type="ARBA" id="ARBA00023088"/>
    </source>
</evidence>